<organism evidence="3 4">
    <name type="scientific">Geothrix rubra</name>
    <dbReference type="NCBI Taxonomy" id="2927977"/>
    <lineage>
        <taxon>Bacteria</taxon>
        <taxon>Pseudomonadati</taxon>
        <taxon>Acidobacteriota</taxon>
        <taxon>Holophagae</taxon>
        <taxon>Holophagales</taxon>
        <taxon>Holophagaceae</taxon>
        <taxon>Geothrix</taxon>
    </lineage>
</organism>
<dbReference type="RefSeq" id="WP_285727401.1">
    <property type="nucleotide sequence ID" value="NZ_BSDD01000006.1"/>
</dbReference>
<dbReference type="Proteomes" id="UP001165089">
    <property type="component" value="Unassembled WGS sequence"/>
</dbReference>
<sequence>MQLLDWTLLDALQAGALFALTVAYGADALARRDRMMGWLSVTCLLVGLRHGALAMEADAALRLDTLERAQSLLVCFGFIALCLAVVRLFPRHLSPRFPLWIALGMIPNFFRNLALPPLHPLDPPLHHAADITYLVGCGALIWATLKARLEGDPMGRRLFLGFLGVALPVVVEIAAESLFNLKIRLSGFSMLILAMAIGTSWQWLVTESLRERLILAEAEADAWEDLVPGGPFRTDRPSEPMEALFGSGWAERVRATDAEDRLVAQDGTPYRLRSHPLPGGHRLGWVERDEETRPGLGGFLAGWTVAIGVDGTVEAARVEAWLRGWGADIEVWGTVPPREGPYPSVLVWAREPSILAVWREDDLLRRRARWIQVGGPQTEGPHARVEPPLTESGLRAALQGLLGQA</sequence>
<evidence type="ECO:0000313" key="3">
    <source>
        <dbReference type="EMBL" id="GLH71274.1"/>
    </source>
</evidence>
<comment type="caution">
    <text evidence="3">The sequence shown here is derived from an EMBL/GenBank/DDBJ whole genome shotgun (WGS) entry which is preliminary data.</text>
</comment>
<evidence type="ECO:0000256" key="1">
    <source>
        <dbReference type="SAM" id="Phobius"/>
    </source>
</evidence>
<dbReference type="InterPro" id="IPR011623">
    <property type="entry name" value="7TMR_DISM_rcpt_extracell_dom1"/>
</dbReference>
<gene>
    <name evidence="3" type="ORF">GETHPA_28070</name>
</gene>
<keyword evidence="1" id="KW-0812">Transmembrane</keyword>
<feature type="transmembrane region" description="Helical" evidence="1">
    <location>
        <begin position="157"/>
        <end position="179"/>
    </location>
</feature>
<evidence type="ECO:0000313" key="4">
    <source>
        <dbReference type="Proteomes" id="UP001165089"/>
    </source>
</evidence>
<dbReference type="Pfam" id="PF07695">
    <property type="entry name" value="7TMR-DISM_7TM"/>
    <property type="match status" value="1"/>
</dbReference>
<keyword evidence="4" id="KW-1185">Reference proteome</keyword>
<accession>A0ABQ5Q8W3</accession>
<keyword evidence="1" id="KW-0472">Membrane</keyword>
<proteinExistence type="predicted"/>
<evidence type="ECO:0000259" key="2">
    <source>
        <dbReference type="Pfam" id="PF07695"/>
    </source>
</evidence>
<feature type="transmembrane region" description="Helical" evidence="1">
    <location>
        <begin position="6"/>
        <end position="26"/>
    </location>
</feature>
<keyword evidence="1" id="KW-1133">Transmembrane helix</keyword>
<reference evidence="3 4" key="1">
    <citation type="journal article" date="2023" name="Antonie Van Leeuwenhoek">
        <title>Mesoterricola silvestris gen. nov., sp. nov., Mesoterricola sediminis sp. nov., Geothrix oryzae sp. nov., Geothrix edaphica sp. nov., Geothrix rubra sp. nov., and Geothrix limicola sp. nov., six novel members of Acidobacteriota isolated from soils.</title>
        <authorList>
            <person name="Itoh H."/>
            <person name="Sugisawa Y."/>
            <person name="Mise K."/>
            <person name="Xu Z."/>
            <person name="Kuniyasu M."/>
            <person name="Ushijima N."/>
            <person name="Kawano K."/>
            <person name="Kobayashi E."/>
            <person name="Shiratori Y."/>
            <person name="Masuda Y."/>
            <person name="Senoo K."/>
        </authorList>
    </citation>
    <scope>NUCLEOTIDE SEQUENCE [LARGE SCALE GENOMIC DNA]</scope>
    <source>
        <strain evidence="3 4">Red803</strain>
    </source>
</reference>
<feature type="transmembrane region" description="Helical" evidence="1">
    <location>
        <begin position="127"/>
        <end position="145"/>
    </location>
</feature>
<protein>
    <recommendedName>
        <fullName evidence="2">7TM-DISM receptor extracellular domain-containing protein</fullName>
    </recommendedName>
</protein>
<dbReference type="EMBL" id="BSDD01000006">
    <property type="protein sequence ID" value="GLH71274.1"/>
    <property type="molecule type" value="Genomic_DNA"/>
</dbReference>
<name>A0ABQ5Q8W3_9BACT</name>
<feature type="domain" description="7TM-DISM receptor extracellular" evidence="2">
    <location>
        <begin position="7"/>
        <end position="186"/>
    </location>
</feature>
<feature type="transmembrane region" description="Helical" evidence="1">
    <location>
        <begin position="69"/>
        <end position="90"/>
    </location>
</feature>